<dbReference type="GeneID" id="59346715"/>
<feature type="region of interest" description="Disordered" evidence="3">
    <location>
        <begin position="1100"/>
        <end position="1119"/>
    </location>
</feature>
<dbReference type="InterPro" id="IPR013083">
    <property type="entry name" value="Znf_RING/FYVE/PHD"/>
</dbReference>
<feature type="region of interest" description="Disordered" evidence="3">
    <location>
        <begin position="198"/>
        <end position="228"/>
    </location>
</feature>
<feature type="region of interest" description="Disordered" evidence="3">
    <location>
        <begin position="323"/>
        <end position="348"/>
    </location>
</feature>
<dbReference type="Gene3D" id="3.30.40.10">
    <property type="entry name" value="Zinc/RING finger domain, C3HC4 (zinc finger)"/>
    <property type="match status" value="1"/>
</dbReference>
<dbReference type="InterPro" id="IPR033276">
    <property type="entry name" value="BB"/>
</dbReference>
<evidence type="ECO:0000313" key="5">
    <source>
        <dbReference type="EMBL" id="KAF7301843.1"/>
    </source>
</evidence>
<feature type="region of interest" description="Disordered" evidence="3">
    <location>
        <begin position="1279"/>
        <end position="1314"/>
    </location>
</feature>
<dbReference type="GO" id="GO:0046621">
    <property type="term" value="P:negative regulation of organ growth"/>
    <property type="evidence" value="ECO:0007669"/>
    <property type="project" value="InterPro"/>
</dbReference>
<feature type="region of interest" description="Disordered" evidence="3">
    <location>
        <begin position="262"/>
        <end position="291"/>
    </location>
</feature>
<dbReference type="Proteomes" id="UP000636479">
    <property type="component" value="Unassembled WGS sequence"/>
</dbReference>
<feature type="compositionally biased region" description="Low complexity" evidence="3">
    <location>
        <begin position="1287"/>
        <end position="1298"/>
    </location>
</feature>
<feature type="region of interest" description="Disordered" evidence="3">
    <location>
        <begin position="1011"/>
        <end position="1044"/>
    </location>
</feature>
<proteinExistence type="predicted"/>
<evidence type="ECO:0000313" key="6">
    <source>
        <dbReference type="Proteomes" id="UP000636479"/>
    </source>
</evidence>
<feature type="compositionally biased region" description="Low complexity" evidence="3">
    <location>
        <begin position="1021"/>
        <end position="1037"/>
    </location>
</feature>
<keyword evidence="1" id="KW-0862">Zinc</keyword>
<dbReference type="Pfam" id="PF13639">
    <property type="entry name" value="zf-RING_2"/>
    <property type="match status" value="1"/>
</dbReference>
<feature type="domain" description="RING-type" evidence="4">
    <location>
        <begin position="1230"/>
        <end position="1272"/>
    </location>
</feature>
<evidence type="ECO:0000259" key="4">
    <source>
        <dbReference type="PROSITE" id="PS50089"/>
    </source>
</evidence>
<keyword evidence="1" id="KW-0479">Metal-binding</keyword>
<feature type="compositionally biased region" description="Pro residues" evidence="3">
    <location>
        <begin position="710"/>
        <end position="719"/>
    </location>
</feature>
<dbReference type="PANTHER" id="PTHR46400:SF5">
    <property type="entry name" value="RING-TYPE DOMAIN-CONTAINING PROTEIN"/>
    <property type="match status" value="1"/>
</dbReference>
<gene>
    <name evidence="5" type="ORF">MIND_00750100</name>
</gene>
<feature type="compositionally biased region" description="Low complexity" evidence="3">
    <location>
        <begin position="990"/>
        <end position="999"/>
    </location>
</feature>
<organism evidence="5 6">
    <name type="scientific">Mycena indigotica</name>
    <dbReference type="NCBI Taxonomy" id="2126181"/>
    <lineage>
        <taxon>Eukaryota</taxon>
        <taxon>Fungi</taxon>
        <taxon>Dikarya</taxon>
        <taxon>Basidiomycota</taxon>
        <taxon>Agaricomycotina</taxon>
        <taxon>Agaricomycetes</taxon>
        <taxon>Agaricomycetidae</taxon>
        <taxon>Agaricales</taxon>
        <taxon>Marasmiineae</taxon>
        <taxon>Mycenaceae</taxon>
        <taxon>Mycena</taxon>
    </lineage>
</organism>
<dbReference type="RefSeq" id="XP_037219843.1">
    <property type="nucleotide sequence ID" value="XM_037364199.1"/>
</dbReference>
<reference evidence="5" key="1">
    <citation type="submission" date="2020-05" db="EMBL/GenBank/DDBJ databases">
        <title>Mycena genomes resolve the evolution of fungal bioluminescence.</title>
        <authorList>
            <person name="Tsai I.J."/>
        </authorList>
    </citation>
    <scope>NUCLEOTIDE SEQUENCE</scope>
    <source>
        <strain evidence="5">171206Taipei</strain>
    </source>
</reference>
<feature type="region of interest" description="Disordered" evidence="3">
    <location>
        <begin position="694"/>
        <end position="735"/>
    </location>
</feature>
<dbReference type="EMBL" id="JACAZF010000006">
    <property type="protein sequence ID" value="KAF7301843.1"/>
    <property type="molecule type" value="Genomic_DNA"/>
</dbReference>
<feature type="compositionally biased region" description="Acidic residues" evidence="3">
    <location>
        <begin position="32"/>
        <end position="44"/>
    </location>
</feature>
<dbReference type="GO" id="GO:0004842">
    <property type="term" value="F:ubiquitin-protein transferase activity"/>
    <property type="evidence" value="ECO:0007669"/>
    <property type="project" value="InterPro"/>
</dbReference>
<feature type="compositionally biased region" description="Basic and acidic residues" evidence="3">
    <location>
        <begin position="1072"/>
        <end position="1083"/>
    </location>
</feature>
<dbReference type="SMART" id="SM00184">
    <property type="entry name" value="RING"/>
    <property type="match status" value="1"/>
</dbReference>
<dbReference type="PROSITE" id="PS50089">
    <property type="entry name" value="ZF_RING_2"/>
    <property type="match status" value="1"/>
</dbReference>
<feature type="compositionally biased region" description="Basic and acidic residues" evidence="3">
    <location>
        <begin position="963"/>
        <end position="978"/>
    </location>
</feature>
<feature type="region of interest" description="Disordered" evidence="3">
    <location>
        <begin position="489"/>
        <end position="566"/>
    </location>
</feature>
<feature type="compositionally biased region" description="Polar residues" evidence="3">
    <location>
        <begin position="880"/>
        <end position="895"/>
    </location>
</feature>
<feature type="compositionally biased region" description="Low complexity" evidence="3">
    <location>
        <begin position="55"/>
        <end position="82"/>
    </location>
</feature>
<feature type="region of interest" description="Disordered" evidence="3">
    <location>
        <begin position="31"/>
        <end position="85"/>
    </location>
</feature>
<evidence type="ECO:0000256" key="1">
    <source>
        <dbReference type="PROSITE-ProRule" id="PRU00175"/>
    </source>
</evidence>
<dbReference type="GO" id="GO:0016567">
    <property type="term" value="P:protein ubiquitination"/>
    <property type="evidence" value="ECO:0007669"/>
    <property type="project" value="InterPro"/>
</dbReference>
<feature type="compositionally biased region" description="Polar residues" evidence="3">
    <location>
        <begin position="215"/>
        <end position="226"/>
    </location>
</feature>
<keyword evidence="6" id="KW-1185">Reference proteome</keyword>
<comment type="caution">
    <text evidence="5">The sequence shown here is derived from an EMBL/GenBank/DDBJ whole genome shotgun (WGS) entry which is preliminary data.</text>
</comment>
<protein>
    <submittedName>
        <fullName evidence="5">RING-type domain-containing protein</fullName>
    </submittedName>
</protein>
<keyword evidence="1" id="KW-0863">Zinc-finger</keyword>
<feature type="region of interest" description="Disordered" evidence="3">
    <location>
        <begin position="843"/>
        <end position="999"/>
    </location>
</feature>
<feature type="coiled-coil region" evidence="2">
    <location>
        <begin position="381"/>
        <end position="412"/>
    </location>
</feature>
<dbReference type="SUPFAM" id="SSF57850">
    <property type="entry name" value="RING/U-box"/>
    <property type="match status" value="1"/>
</dbReference>
<dbReference type="InterPro" id="IPR001841">
    <property type="entry name" value="Znf_RING"/>
</dbReference>
<dbReference type="GO" id="GO:0008270">
    <property type="term" value="F:zinc ion binding"/>
    <property type="evidence" value="ECO:0007669"/>
    <property type="project" value="UniProtKB-KW"/>
</dbReference>
<dbReference type="PANTHER" id="PTHR46400">
    <property type="entry name" value="RING/U-BOX SUPERFAMILY PROTEIN"/>
    <property type="match status" value="1"/>
</dbReference>
<dbReference type="CDD" id="cd16461">
    <property type="entry name" value="RING-H2_EL5-like"/>
    <property type="match status" value="1"/>
</dbReference>
<accession>A0A8H6SLJ4</accession>
<feature type="compositionally biased region" description="Polar residues" evidence="3">
    <location>
        <begin position="535"/>
        <end position="557"/>
    </location>
</feature>
<feature type="compositionally biased region" description="Pro residues" evidence="3">
    <location>
        <begin position="328"/>
        <end position="344"/>
    </location>
</feature>
<dbReference type="OrthoDB" id="8062037at2759"/>
<feature type="compositionally biased region" description="Basic and acidic residues" evidence="3">
    <location>
        <begin position="924"/>
        <end position="938"/>
    </location>
</feature>
<sequence length="1320" mass="146844">MNSSTTNAPQLSLSINHSSSFKRSFTSQFGFDELDSPADVDNTDSVDNRRKRPRSTSSLSEPEATSSSSSTMNSFEGSSSSSGPRRHLLLDLEIGRGLESSVALGLGIEHAHEPPPRLPTPALLDSDDVEMADALLPTAEQQVRRSVDRFNAFERHISILRSSSPPIIPLPTELTTRNSPPTLPPLPLVDLALHPEVDNETASSNTPPRLDLNLPPTSLSPHSNSPPAHVLTHEAAQFRERLDSALDGLGTGDLHFEVPMPDQQEPVPSVAPLSDWPSTVNSERADRAGPTLSVPWRPWLVRPSQATATTDRTSADIRRFIGRRLSPSPSPPPAPAPPPPPRLYPRPASLAAPLSVDTSAETPLDADLVGTYLDFHRTDALEHALDRVRMLHRERRQQRERYHERLEQLDRDTDYSWSFDTFLGNPNRRRNRDWEAETQSRREASDEVFNRLVRRQDRDVTLGPYRFDQLESEPNTSSSATWRRLRSTLVEESSRRTSEDDMSDPLQRFRGRRNTSQAREADWSTGTDPLDWFTPSAQSSLSRPRSYRPENTQSDSPISPRFGTWQPRLALSPPAPSTVQPTRTTAHARAQSIPNASMNPTPTYQSLSQLRTRLAGPLRAAAVGSSNSLLAESVAARRQSAARLEMTLNQGRRSESNSDSDEDWDNIASYTVEPEDDVDMPEIGVFRPPLRRRVTRPRSSSRSEVNLPFIPAPTPLRLPPPRHDHNEDVPFNSRQAHYRRPIPHLRQHSTGGEPSLASSGVDRRHVSWEAPRDPAVSSTYAYLSALSHGFDSHALSLSDLAQTITSNSAVNSPPSPHWDGEDGIDAETEVPFSTLFGRSSAIQDRELARRHSSSISLRGNVPRIPPSLPPPDLGGDFEQTENALRSTNVDTTGLESQRSSSIRPPSPPRSQADSFTGPFRLTMQRRDEYSRRALRREPPTIPPLYFGDQPEVEPTSSSSALPDRADTRHRLLASRESRSATPRRWVGHPSSELSSVHSSRLADAERRLLNYLGPQTPNSDTPRTIPPSSSATAAQSTHRPPRYSAADMHNVLARQARLEGSRLDLPSAFGGSDRESNPFDLDHTGSSSASRAERFISQFREQRQTAEPSSSGSSWASIPRRADGISLGEVHARRRRLASRSFLDDDNRARPLRESLRGRISPGHHTSMFRRRPIGDYVRDEDFDTSYESLLTLSGLIGEARPKGTSDETLSSLESAQYQEWATADSDHRCPICLDDYQPTDTVMRLKDCRHWLHKECLVQWLKGATTCPVCRKDVKDNNPARRSHSHSSGFGHPFGGPWRRDRPGGGGGSGRNDGWIELW</sequence>
<feature type="region of interest" description="Disordered" evidence="3">
    <location>
        <begin position="1063"/>
        <end position="1087"/>
    </location>
</feature>
<name>A0A8H6SLJ4_9AGAR</name>
<feature type="compositionally biased region" description="Pro residues" evidence="3">
    <location>
        <begin position="863"/>
        <end position="872"/>
    </location>
</feature>
<keyword evidence="2" id="KW-0175">Coiled coil</keyword>
<evidence type="ECO:0000256" key="2">
    <source>
        <dbReference type="SAM" id="Coils"/>
    </source>
</evidence>
<evidence type="ECO:0000256" key="3">
    <source>
        <dbReference type="SAM" id="MobiDB-lite"/>
    </source>
</evidence>